<evidence type="ECO:0000256" key="1">
    <source>
        <dbReference type="ARBA" id="ARBA00004498"/>
    </source>
</evidence>
<keyword evidence="5" id="KW-0272">Extracellular matrix</keyword>
<dbReference type="PRINTS" id="PR01349">
    <property type="entry name" value="WNTPROTEIN"/>
</dbReference>
<dbReference type="GO" id="GO:0060070">
    <property type="term" value="P:canonical Wnt signaling pathway"/>
    <property type="evidence" value="ECO:0007669"/>
    <property type="project" value="TreeGrafter"/>
</dbReference>
<evidence type="ECO:0000256" key="2">
    <source>
        <dbReference type="ARBA" id="ARBA00005683"/>
    </source>
</evidence>
<protein>
    <recommendedName>
        <fullName evidence="10">Protein Wnt</fullName>
    </recommendedName>
</protein>
<dbReference type="InterPro" id="IPR018161">
    <property type="entry name" value="Wnt_CS"/>
</dbReference>
<dbReference type="GO" id="GO:0005615">
    <property type="term" value="C:extracellular space"/>
    <property type="evidence" value="ECO:0007669"/>
    <property type="project" value="TreeGrafter"/>
</dbReference>
<dbReference type="GO" id="GO:0005125">
    <property type="term" value="F:cytokine activity"/>
    <property type="evidence" value="ECO:0007669"/>
    <property type="project" value="TreeGrafter"/>
</dbReference>
<evidence type="ECO:0000313" key="11">
    <source>
        <dbReference type="EMBL" id="JAP72611.1"/>
    </source>
</evidence>
<keyword evidence="7" id="KW-1015">Disulfide bond</keyword>
<dbReference type="PANTHER" id="PTHR12027:SF101">
    <property type="entry name" value="PROTEIN WNT-4"/>
    <property type="match status" value="1"/>
</dbReference>
<dbReference type="SMART" id="SM00097">
    <property type="entry name" value="WNT1"/>
    <property type="match status" value="1"/>
</dbReference>
<keyword evidence="6 10" id="KW-0879">Wnt signaling pathway</keyword>
<dbReference type="InterPro" id="IPR005817">
    <property type="entry name" value="Wnt"/>
</dbReference>
<dbReference type="EMBL" id="GEFM01003185">
    <property type="protein sequence ID" value="JAP72611.1"/>
    <property type="molecule type" value="mRNA"/>
</dbReference>
<dbReference type="PANTHER" id="PTHR12027">
    <property type="entry name" value="WNT RELATED"/>
    <property type="match status" value="1"/>
</dbReference>
<keyword evidence="3 10" id="KW-0217">Developmental protein</keyword>
<organism evidence="11">
    <name type="scientific">Ixodes ricinus</name>
    <name type="common">Common tick</name>
    <name type="synonym">Acarus ricinus</name>
    <dbReference type="NCBI Taxonomy" id="34613"/>
    <lineage>
        <taxon>Eukaryota</taxon>
        <taxon>Metazoa</taxon>
        <taxon>Ecdysozoa</taxon>
        <taxon>Arthropoda</taxon>
        <taxon>Chelicerata</taxon>
        <taxon>Arachnida</taxon>
        <taxon>Acari</taxon>
        <taxon>Parasitiformes</taxon>
        <taxon>Ixodida</taxon>
        <taxon>Ixodoidea</taxon>
        <taxon>Ixodidae</taxon>
        <taxon>Ixodinae</taxon>
        <taxon>Ixodes</taxon>
    </lineage>
</organism>
<evidence type="ECO:0000256" key="9">
    <source>
        <dbReference type="ARBA" id="ARBA00023288"/>
    </source>
</evidence>
<comment type="similarity">
    <text evidence="2 10">Belongs to the Wnt family.</text>
</comment>
<dbReference type="AlphaFoldDB" id="A0A131Y3W8"/>
<evidence type="ECO:0000256" key="6">
    <source>
        <dbReference type="ARBA" id="ARBA00022687"/>
    </source>
</evidence>
<comment type="function">
    <text evidence="10">Ligand for members of the frizzled family of seven transmembrane receptors.</text>
</comment>
<dbReference type="Pfam" id="PF00110">
    <property type="entry name" value="wnt"/>
    <property type="match status" value="1"/>
</dbReference>
<reference evidence="11" key="1">
    <citation type="submission" date="2016-02" db="EMBL/GenBank/DDBJ databases">
        <title>RNAseq analyses of the midgut from blood- or serum-fed Ixodes ricinus ticks.</title>
        <authorList>
            <person name="Perner J."/>
            <person name="Provaznik J."/>
            <person name="Schrenkova J."/>
            <person name="Urbanova V."/>
            <person name="Ribeiro J.M."/>
            <person name="Kopacek P."/>
        </authorList>
    </citation>
    <scope>NUCLEOTIDE SEQUENCE</scope>
    <source>
        <tissue evidence="11">Gut</tissue>
    </source>
</reference>
<dbReference type="Gene3D" id="3.30.2460.20">
    <property type="match status" value="1"/>
</dbReference>
<dbReference type="InterPro" id="IPR043158">
    <property type="entry name" value="Wnt_C"/>
</dbReference>
<sequence>MRTSVLASEATPSGDLLRSSWNRSCESLRVLTRQQRRMCKRNAPFMDSVRRGAQLAVLECQHQFRARRWNCSTINGTRIFSKAVSDGTREAAFVHALSAAALAHEVTRACSQGRLEDRCGCDLSVQGNSAEGFKWSGCSDNVAYGVAFSKSFVDARDLRAARSTANPRALVNLHNNNVGRKVVRSQMTRQCKCHGVSGSCELRTCWRELRPFRSVGAVLRDKFDGATEVQVKRRSTPGTRSSSVPRPLIVPVNPLVRQDGTDLQYLRSSPNFCKVNPALGFLGTRGRRCLPEPGSTPESSCQVLCCGRGFVTRTERIAERCDCKFYWCCEVRCATCVREISVSTCR</sequence>
<keyword evidence="9" id="KW-0449">Lipoprotein</keyword>
<dbReference type="GO" id="GO:0045165">
    <property type="term" value="P:cell fate commitment"/>
    <property type="evidence" value="ECO:0007669"/>
    <property type="project" value="TreeGrafter"/>
</dbReference>
<evidence type="ECO:0000256" key="7">
    <source>
        <dbReference type="ARBA" id="ARBA00023157"/>
    </source>
</evidence>
<evidence type="ECO:0000256" key="10">
    <source>
        <dbReference type="RuleBase" id="RU003500"/>
    </source>
</evidence>
<evidence type="ECO:0000256" key="5">
    <source>
        <dbReference type="ARBA" id="ARBA00022530"/>
    </source>
</evidence>
<dbReference type="GO" id="GO:0030182">
    <property type="term" value="P:neuron differentiation"/>
    <property type="evidence" value="ECO:0007669"/>
    <property type="project" value="TreeGrafter"/>
</dbReference>
<keyword evidence="4" id="KW-0964">Secreted</keyword>
<evidence type="ECO:0000256" key="4">
    <source>
        <dbReference type="ARBA" id="ARBA00022525"/>
    </source>
</evidence>
<dbReference type="PROSITE" id="PS00246">
    <property type="entry name" value="WNT1"/>
    <property type="match status" value="1"/>
</dbReference>
<evidence type="ECO:0000256" key="3">
    <source>
        <dbReference type="ARBA" id="ARBA00022473"/>
    </source>
</evidence>
<comment type="subcellular location">
    <subcellularLocation>
        <location evidence="1 10">Secreted</location>
        <location evidence="1 10">Extracellular space</location>
        <location evidence="1 10">Extracellular matrix</location>
    </subcellularLocation>
</comment>
<evidence type="ECO:0000256" key="8">
    <source>
        <dbReference type="ARBA" id="ARBA00023180"/>
    </source>
</evidence>
<accession>A0A131Y3W8</accession>
<dbReference type="CDD" id="cd19336">
    <property type="entry name" value="Wnt_Wnt4"/>
    <property type="match status" value="1"/>
</dbReference>
<name>A0A131Y3W8_IXORI</name>
<keyword evidence="8" id="KW-0325">Glycoprotein</keyword>
<proteinExistence type="evidence at transcript level"/>
<dbReference type="GO" id="GO:0005109">
    <property type="term" value="F:frizzled binding"/>
    <property type="evidence" value="ECO:0007669"/>
    <property type="project" value="TreeGrafter"/>
</dbReference>